<dbReference type="VEuPathDB" id="FungiDB:CPAG_04604"/>
<gene>
    <name evidence="1" type="ORF">CPAG_04604</name>
</gene>
<reference evidence="2" key="3">
    <citation type="journal article" date="2010" name="Genome Res.">
        <title>Population genomic sequencing of Coccidioides fungi reveals recent hybridization and transposon control.</title>
        <authorList>
            <person name="Neafsey D.E."/>
            <person name="Barker B.M."/>
            <person name="Sharpton T.J."/>
            <person name="Stajich J.E."/>
            <person name="Park D.J."/>
            <person name="Whiston E."/>
            <person name="Hung C.-Y."/>
            <person name="McMahan C."/>
            <person name="White J."/>
            <person name="Sykes S."/>
            <person name="Heiman D."/>
            <person name="Young S."/>
            <person name="Zeng Q."/>
            <person name="Abouelleil A."/>
            <person name="Aftuck L."/>
            <person name="Bessette D."/>
            <person name="Brown A."/>
            <person name="FitzGerald M."/>
            <person name="Lui A."/>
            <person name="Macdonald J.P."/>
            <person name="Priest M."/>
            <person name="Orbach M.J."/>
            <person name="Galgiani J.N."/>
            <person name="Kirkland T.N."/>
            <person name="Cole G.T."/>
            <person name="Birren B.W."/>
            <person name="Henn M.R."/>
            <person name="Taylor J.W."/>
            <person name="Rounsley S.D."/>
        </authorList>
    </citation>
    <scope>NUCLEOTIDE SEQUENCE [LARGE SCALE GENOMIC DNA]</scope>
    <source>
        <strain evidence="2">RMSCC 3488</strain>
    </source>
</reference>
<evidence type="ECO:0000313" key="2">
    <source>
        <dbReference type="Proteomes" id="UP000054567"/>
    </source>
</evidence>
<dbReference type="AlphaFoldDB" id="A0A0J6FD98"/>
<dbReference type="EMBL" id="DS268110">
    <property type="protein sequence ID" value="KMM68273.1"/>
    <property type="molecule type" value="Genomic_DNA"/>
</dbReference>
<sequence length="171" mass="20112">MGSYMTSNRTHTRKMRFLGNLQETFIRQPPVSQLKTVDLHFENLSRSKGFIHPFNLQTLHESYKFIELIPRLLGYYMLVESVSRPLGILQEFYKFIESIPRFLGSYMLIESVPRPLGILQTPRNSTRFYMLVESVPRPLGILQPFDTLQTLKNPGRFPVTHNINLEKNYKY</sequence>
<protein>
    <submittedName>
        <fullName evidence="1">Uncharacterized protein</fullName>
    </submittedName>
</protein>
<proteinExistence type="predicted"/>
<name>A0A0J6FD98_COCPO</name>
<accession>A0A0J6FD98</accession>
<evidence type="ECO:0000313" key="1">
    <source>
        <dbReference type="EMBL" id="KMM68273.1"/>
    </source>
</evidence>
<reference evidence="1 2" key="1">
    <citation type="submission" date="2007-06" db="EMBL/GenBank/DDBJ databases">
        <title>The Genome Sequence of Coccidioides posadasii RMSCC_3488.</title>
        <authorList>
            <consortium name="Coccidioides Genome Resources Consortium"/>
            <consortium name="The Broad Institute Genome Sequencing Platform"/>
            <person name="Henn M.R."/>
            <person name="Sykes S."/>
            <person name="Young S."/>
            <person name="Jaffe D."/>
            <person name="Berlin A."/>
            <person name="Alvarez P."/>
            <person name="Butler J."/>
            <person name="Gnerre S."/>
            <person name="Grabherr M."/>
            <person name="Mauceli E."/>
            <person name="Brockman W."/>
            <person name="Kodira C."/>
            <person name="Alvarado L."/>
            <person name="Zeng Q."/>
            <person name="Crawford M."/>
            <person name="Antoine C."/>
            <person name="Devon K."/>
            <person name="Galgiani J."/>
            <person name="Orsborn K."/>
            <person name="Lewis M.L."/>
            <person name="Nusbaum C."/>
            <person name="Galagan J."/>
            <person name="Birren B."/>
        </authorList>
    </citation>
    <scope>NUCLEOTIDE SEQUENCE [LARGE SCALE GENOMIC DNA]</scope>
    <source>
        <strain evidence="1 2">RMSCC 3488</strain>
    </source>
</reference>
<reference evidence="2" key="2">
    <citation type="journal article" date="2009" name="Genome Res.">
        <title>Comparative genomic analyses of the human fungal pathogens Coccidioides and their relatives.</title>
        <authorList>
            <person name="Sharpton T.J."/>
            <person name="Stajich J.E."/>
            <person name="Rounsley S.D."/>
            <person name="Gardner M.J."/>
            <person name="Wortman J.R."/>
            <person name="Jordar V.S."/>
            <person name="Maiti R."/>
            <person name="Kodira C.D."/>
            <person name="Neafsey D.E."/>
            <person name="Zeng Q."/>
            <person name="Hung C.-Y."/>
            <person name="McMahan C."/>
            <person name="Muszewska A."/>
            <person name="Grynberg M."/>
            <person name="Mandel M.A."/>
            <person name="Kellner E.M."/>
            <person name="Barker B.M."/>
            <person name="Galgiani J.N."/>
            <person name="Orbach M.J."/>
            <person name="Kirkland T.N."/>
            <person name="Cole G.T."/>
            <person name="Henn M.R."/>
            <person name="Birren B.W."/>
            <person name="Taylor J.W."/>
        </authorList>
    </citation>
    <scope>NUCLEOTIDE SEQUENCE [LARGE SCALE GENOMIC DNA]</scope>
    <source>
        <strain evidence="2">RMSCC 3488</strain>
    </source>
</reference>
<organism evidence="1 2">
    <name type="scientific">Coccidioides posadasii RMSCC 3488</name>
    <dbReference type="NCBI Taxonomy" id="454284"/>
    <lineage>
        <taxon>Eukaryota</taxon>
        <taxon>Fungi</taxon>
        <taxon>Dikarya</taxon>
        <taxon>Ascomycota</taxon>
        <taxon>Pezizomycotina</taxon>
        <taxon>Eurotiomycetes</taxon>
        <taxon>Eurotiomycetidae</taxon>
        <taxon>Onygenales</taxon>
        <taxon>Onygenaceae</taxon>
        <taxon>Coccidioides</taxon>
    </lineage>
</organism>
<dbReference type="Proteomes" id="UP000054567">
    <property type="component" value="Unassembled WGS sequence"/>
</dbReference>